<name>A0AAW0CY08_9AGAR</name>
<organism evidence="1 2">
    <name type="scientific">Favolaschia claudopus</name>
    <dbReference type="NCBI Taxonomy" id="2862362"/>
    <lineage>
        <taxon>Eukaryota</taxon>
        <taxon>Fungi</taxon>
        <taxon>Dikarya</taxon>
        <taxon>Basidiomycota</taxon>
        <taxon>Agaricomycotina</taxon>
        <taxon>Agaricomycetes</taxon>
        <taxon>Agaricomycetidae</taxon>
        <taxon>Agaricales</taxon>
        <taxon>Marasmiineae</taxon>
        <taxon>Mycenaceae</taxon>
        <taxon>Favolaschia</taxon>
    </lineage>
</organism>
<dbReference type="EMBL" id="JAWWNJ010000011">
    <property type="protein sequence ID" value="KAK7044826.1"/>
    <property type="molecule type" value="Genomic_DNA"/>
</dbReference>
<dbReference type="Gene3D" id="3.80.10.10">
    <property type="entry name" value="Ribonuclease Inhibitor"/>
    <property type="match status" value="1"/>
</dbReference>
<evidence type="ECO:0000313" key="1">
    <source>
        <dbReference type="EMBL" id="KAK7044826.1"/>
    </source>
</evidence>
<sequence>MSTSSSTMSSNNSLPDEIISEILAPALRVPDAAFATMYSADPNGSPFMRFSESSSAYLVVCKAWLRVGTPLLYSVIPLRSRAQAQALANALTANPELGQFIKKLRVEGGFGMSMFKVLQAAPKITDIYLSFDIPMSDNPSGLCRGLHLLNPVRVIVDVHKNDWGFCSVSAGGHRLFDTLKKCVLTWNQMTTFETPLDRHSSLSCRDIIEALVSAPALETLVLWEDSSTVYVPQYLRSVAQNPRLQRIQFRSHSSSSPKRIILDPFIRWDDRWKQVFSFEMQSSPTSFAYPPQLTATPTLEDAIWGRVLDFTFSAPPQWKVRGMPTPSRLSPLLVCKMFARLGQAHLFTHIGLLHQSSLRLLLSRLRRDPSLRPYVRSLHLEDIGDVIARSIAKYTPALREVYANERCPAFGWDTFSELSESVGTSLQSFCGVTIKESPHSCTSSQIFARFPKIQEFHWDSSTVFDVAPTSIPTGGLGSLVTLAIAECHSSFLAVLALMDLPVLQNVVFTCDTADDGVQFFQNHGKKLKELTLSEFQLHDSALAIAQNCPSLTKLGIACDDEHPISASCLTFPEAYAFVKRISFVPSSSYTRLKRPHQTSLTKLFEALPSSASFPALHEIEHSWCEWPTTDAEILKSRWVKWAESLLERNLYLIGPAGIHWRPRLKYVKKSR</sequence>
<accession>A0AAW0CY08</accession>
<comment type="caution">
    <text evidence="1">The sequence shown here is derived from an EMBL/GenBank/DDBJ whole genome shotgun (WGS) entry which is preliminary data.</text>
</comment>
<reference evidence="1 2" key="1">
    <citation type="journal article" date="2024" name="J Genomics">
        <title>Draft genome sequencing and assembly of Favolaschia claudopus CIRM-BRFM 2984 isolated from oak limbs.</title>
        <authorList>
            <person name="Navarro D."/>
            <person name="Drula E."/>
            <person name="Chaduli D."/>
            <person name="Cazenave R."/>
            <person name="Ahrendt S."/>
            <person name="Wang J."/>
            <person name="Lipzen A."/>
            <person name="Daum C."/>
            <person name="Barry K."/>
            <person name="Grigoriev I.V."/>
            <person name="Favel A."/>
            <person name="Rosso M.N."/>
            <person name="Martin F."/>
        </authorList>
    </citation>
    <scope>NUCLEOTIDE SEQUENCE [LARGE SCALE GENOMIC DNA]</scope>
    <source>
        <strain evidence="1 2">CIRM-BRFM 2984</strain>
    </source>
</reference>
<evidence type="ECO:0008006" key="3">
    <source>
        <dbReference type="Google" id="ProtNLM"/>
    </source>
</evidence>
<protein>
    <recommendedName>
        <fullName evidence="3">F-box domain-containing protein</fullName>
    </recommendedName>
</protein>
<keyword evidence="2" id="KW-1185">Reference proteome</keyword>
<dbReference type="SUPFAM" id="SSF52047">
    <property type="entry name" value="RNI-like"/>
    <property type="match status" value="1"/>
</dbReference>
<proteinExistence type="predicted"/>
<evidence type="ECO:0000313" key="2">
    <source>
        <dbReference type="Proteomes" id="UP001362999"/>
    </source>
</evidence>
<dbReference type="AlphaFoldDB" id="A0AAW0CY08"/>
<gene>
    <name evidence="1" type="ORF">R3P38DRAFT_3432923</name>
</gene>
<dbReference type="InterPro" id="IPR032675">
    <property type="entry name" value="LRR_dom_sf"/>
</dbReference>
<dbReference type="Proteomes" id="UP001362999">
    <property type="component" value="Unassembled WGS sequence"/>
</dbReference>